<dbReference type="Gene3D" id="1.10.10.10">
    <property type="entry name" value="Winged helix-like DNA-binding domain superfamily/Winged helix DNA-binding domain"/>
    <property type="match status" value="1"/>
</dbReference>
<organism evidence="6 7">
    <name type="scientific">Mycena metata</name>
    <dbReference type="NCBI Taxonomy" id="1033252"/>
    <lineage>
        <taxon>Eukaryota</taxon>
        <taxon>Fungi</taxon>
        <taxon>Dikarya</taxon>
        <taxon>Basidiomycota</taxon>
        <taxon>Agaricomycotina</taxon>
        <taxon>Agaricomycetes</taxon>
        <taxon>Agaricomycetidae</taxon>
        <taxon>Agaricales</taxon>
        <taxon>Marasmiineae</taxon>
        <taxon>Mycenaceae</taxon>
        <taxon>Mycena</taxon>
    </lineage>
</organism>
<keyword evidence="7" id="KW-1185">Reference proteome</keyword>
<evidence type="ECO:0000256" key="2">
    <source>
        <dbReference type="ARBA" id="ARBA00022679"/>
    </source>
</evidence>
<dbReference type="PANTHER" id="PTHR43712:SF2">
    <property type="entry name" value="O-METHYLTRANSFERASE CICE"/>
    <property type="match status" value="1"/>
</dbReference>
<evidence type="ECO:0000313" key="6">
    <source>
        <dbReference type="EMBL" id="KAJ7711011.1"/>
    </source>
</evidence>
<dbReference type="InterPro" id="IPR036390">
    <property type="entry name" value="WH_DNA-bd_sf"/>
</dbReference>
<keyword evidence="1" id="KW-0489">Methyltransferase</keyword>
<dbReference type="Pfam" id="PF00891">
    <property type="entry name" value="Methyltransf_2"/>
    <property type="match status" value="1"/>
</dbReference>
<dbReference type="InterPro" id="IPR029063">
    <property type="entry name" value="SAM-dependent_MTases_sf"/>
</dbReference>
<evidence type="ECO:0000256" key="3">
    <source>
        <dbReference type="ARBA" id="ARBA00022691"/>
    </source>
</evidence>
<keyword evidence="3" id="KW-0949">S-adenosyl-L-methionine</keyword>
<dbReference type="Proteomes" id="UP001215598">
    <property type="component" value="Unassembled WGS sequence"/>
</dbReference>
<evidence type="ECO:0000313" key="7">
    <source>
        <dbReference type="Proteomes" id="UP001215598"/>
    </source>
</evidence>
<keyword evidence="2" id="KW-0808">Transferase</keyword>
<sequence length="492" mass="54489">MGEGAYHPLRHSEISLMTSPDYFPTLRRLANTINESLDVMEAVFTRSQTPFPSLDFAFNPTHRSEILQRDPEVAGAALNIVAAAAQLSAAVSTPGISLWNASNSFLISACLRVAAELNVAELLRDPGPSGLNAKDIAAPSNADARLLARILRLLATHQIFREVSPNIFANNRISSFLDKGKPTKALFDNRVTRLTGSEGFGGFVELFSDDSYKSAGYLTETILEPRDGVRDLPYTRAFNTHELFYYWLERPENAYKRERFGIGMRQSLTMEAPDAVFQGFPWKSLPEGAILVDVGGGNGHVSMQIAQGNPQLHVVVQDLEHAVDGARQHWEEGFLSSIQEGKVKFQVHDFFTPQPIKDASVFLLRWIVHNWPDNRVVEFLQHLRDAAQPTTRLIVIENVLSLACPPSSSSDADAERTIPGAERAKAPEPLLPNWGVGTAGAYYWDLVVHCWHGGVERTLSEFIDVLAKGGWKLVHVYHSSKTVFSHLEAIPV</sequence>
<dbReference type="GO" id="GO:0046983">
    <property type="term" value="F:protein dimerization activity"/>
    <property type="evidence" value="ECO:0007669"/>
    <property type="project" value="InterPro"/>
</dbReference>
<dbReference type="EMBL" id="JARKIB010000407">
    <property type="protein sequence ID" value="KAJ7711011.1"/>
    <property type="molecule type" value="Genomic_DNA"/>
</dbReference>
<dbReference type="PANTHER" id="PTHR43712">
    <property type="entry name" value="PUTATIVE (AFU_ORTHOLOGUE AFUA_4G14580)-RELATED"/>
    <property type="match status" value="1"/>
</dbReference>
<dbReference type="AlphaFoldDB" id="A0AAD7H2Z7"/>
<dbReference type="InterPro" id="IPR036388">
    <property type="entry name" value="WH-like_DNA-bd_sf"/>
</dbReference>
<evidence type="ECO:0000259" key="4">
    <source>
        <dbReference type="Pfam" id="PF00891"/>
    </source>
</evidence>
<evidence type="ECO:0000256" key="1">
    <source>
        <dbReference type="ARBA" id="ARBA00022603"/>
    </source>
</evidence>
<dbReference type="InterPro" id="IPR001077">
    <property type="entry name" value="COMT_C"/>
</dbReference>
<name>A0AAD7H2Z7_9AGAR</name>
<dbReference type="GO" id="GO:0008171">
    <property type="term" value="F:O-methyltransferase activity"/>
    <property type="evidence" value="ECO:0007669"/>
    <property type="project" value="InterPro"/>
</dbReference>
<dbReference type="SUPFAM" id="SSF53335">
    <property type="entry name" value="S-adenosyl-L-methionine-dependent methyltransferases"/>
    <property type="match status" value="1"/>
</dbReference>
<dbReference type="GO" id="GO:0032259">
    <property type="term" value="P:methylation"/>
    <property type="evidence" value="ECO:0007669"/>
    <property type="project" value="UniProtKB-KW"/>
</dbReference>
<evidence type="ECO:0000259" key="5">
    <source>
        <dbReference type="Pfam" id="PF08100"/>
    </source>
</evidence>
<accession>A0AAD7H2Z7</accession>
<dbReference type="InterPro" id="IPR012967">
    <property type="entry name" value="COMT_dimerisation"/>
</dbReference>
<comment type="caution">
    <text evidence="6">The sequence shown here is derived from an EMBL/GenBank/DDBJ whole genome shotgun (WGS) entry which is preliminary data.</text>
</comment>
<dbReference type="SUPFAM" id="SSF46785">
    <property type="entry name" value="Winged helix' DNA-binding domain"/>
    <property type="match status" value="1"/>
</dbReference>
<feature type="domain" description="O-methyltransferase C-terminal" evidence="4">
    <location>
        <begin position="218"/>
        <end position="402"/>
    </location>
</feature>
<protein>
    <submittedName>
        <fullName evidence="6">O-methyltransferase</fullName>
    </submittedName>
</protein>
<proteinExistence type="predicted"/>
<dbReference type="Pfam" id="PF08100">
    <property type="entry name" value="Dimerisation"/>
    <property type="match status" value="1"/>
</dbReference>
<feature type="domain" description="O-methyltransferase dimerisation" evidence="5">
    <location>
        <begin position="99"/>
        <end position="177"/>
    </location>
</feature>
<gene>
    <name evidence="6" type="ORF">B0H16DRAFT_1629891</name>
</gene>
<dbReference type="InterPro" id="IPR016461">
    <property type="entry name" value="COMT-like"/>
</dbReference>
<reference evidence="6" key="1">
    <citation type="submission" date="2023-03" db="EMBL/GenBank/DDBJ databases">
        <title>Massive genome expansion in bonnet fungi (Mycena s.s.) driven by repeated elements and novel gene families across ecological guilds.</title>
        <authorList>
            <consortium name="Lawrence Berkeley National Laboratory"/>
            <person name="Harder C.B."/>
            <person name="Miyauchi S."/>
            <person name="Viragh M."/>
            <person name="Kuo A."/>
            <person name="Thoen E."/>
            <person name="Andreopoulos B."/>
            <person name="Lu D."/>
            <person name="Skrede I."/>
            <person name="Drula E."/>
            <person name="Henrissat B."/>
            <person name="Morin E."/>
            <person name="Kohler A."/>
            <person name="Barry K."/>
            <person name="LaButti K."/>
            <person name="Morin E."/>
            <person name="Salamov A."/>
            <person name="Lipzen A."/>
            <person name="Mereny Z."/>
            <person name="Hegedus B."/>
            <person name="Baldrian P."/>
            <person name="Stursova M."/>
            <person name="Weitz H."/>
            <person name="Taylor A."/>
            <person name="Grigoriev I.V."/>
            <person name="Nagy L.G."/>
            <person name="Martin F."/>
            <person name="Kauserud H."/>
        </authorList>
    </citation>
    <scope>NUCLEOTIDE SEQUENCE</scope>
    <source>
        <strain evidence="6">CBHHK182m</strain>
    </source>
</reference>
<dbReference type="Gene3D" id="3.40.50.150">
    <property type="entry name" value="Vaccinia Virus protein VP39"/>
    <property type="match status" value="1"/>
</dbReference>
<dbReference type="PROSITE" id="PS51683">
    <property type="entry name" value="SAM_OMT_II"/>
    <property type="match status" value="1"/>
</dbReference>
<dbReference type="CDD" id="cd02440">
    <property type="entry name" value="AdoMet_MTases"/>
    <property type="match status" value="1"/>
</dbReference>